<name>A0AAP2DBU2_9BACT</name>
<protein>
    <submittedName>
        <fullName evidence="3">T9SS type A sorting domain-containing protein</fullName>
    </submittedName>
</protein>
<accession>A0AAP2DBU2</accession>
<organism evidence="3 4">
    <name type="scientific">Dawidia soli</name>
    <dbReference type="NCBI Taxonomy" id="2782352"/>
    <lineage>
        <taxon>Bacteria</taxon>
        <taxon>Pseudomonadati</taxon>
        <taxon>Bacteroidota</taxon>
        <taxon>Cytophagia</taxon>
        <taxon>Cytophagales</taxon>
        <taxon>Chryseotaleaceae</taxon>
        <taxon>Dawidia</taxon>
    </lineage>
</organism>
<proteinExistence type="predicted"/>
<keyword evidence="1" id="KW-0732">Signal</keyword>
<gene>
    <name evidence="3" type="ORF">KK078_21135</name>
</gene>
<feature type="domain" description="Secretion system C-terminal sorting" evidence="2">
    <location>
        <begin position="751"/>
        <end position="816"/>
    </location>
</feature>
<feature type="chain" id="PRO_5042859694" evidence="1">
    <location>
        <begin position="29"/>
        <end position="820"/>
    </location>
</feature>
<dbReference type="InterPro" id="IPR026444">
    <property type="entry name" value="Secre_tail"/>
</dbReference>
<keyword evidence="4" id="KW-1185">Reference proteome</keyword>
<dbReference type="EMBL" id="JAHESC010000035">
    <property type="protein sequence ID" value="MBT1689084.1"/>
    <property type="molecule type" value="Genomic_DNA"/>
</dbReference>
<evidence type="ECO:0000313" key="3">
    <source>
        <dbReference type="EMBL" id="MBT1689084.1"/>
    </source>
</evidence>
<evidence type="ECO:0000256" key="1">
    <source>
        <dbReference type="SAM" id="SignalP"/>
    </source>
</evidence>
<comment type="caution">
    <text evidence="3">The sequence shown here is derived from an EMBL/GenBank/DDBJ whole genome shotgun (WGS) entry which is preliminary data.</text>
</comment>
<dbReference type="AlphaFoldDB" id="A0AAP2DBU2"/>
<feature type="signal peptide" evidence="1">
    <location>
        <begin position="1"/>
        <end position="28"/>
    </location>
</feature>
<dbReference type="NCBIfam" id="TIGR04183">
    <property type="entry name" value="Por_Secre_tail"/>
    <property type="match status" value="1"/>
</dbReference>
<reference evidence="3 4" key="1">
    <citation type="submission" date="2021-05" db="EMBL/GenBank/DDBJ databases">
        <title>A Polyphasic approach of four new species of the genus Ohtaekwangia: Ohtaekwangia histidinii sp. nov., Ohtaekwangia cretensis sp. nov., Ohtaekwangia indiensis sp. nov., Ohtaekwangia reichenbachii sp. nov. from diverse environment.</title>
        <authorList>
            <person name="Octaviana S."/>
        </authorList>
    </citation>
    <scope>NUCLEOTIDE SEQUENCE [LARGE SCALE GENOMIC DNA]</scope>
    <source>
        <strain evidence="3 4">PWU37</strain>
    </source>
</reference>
<dbReference type="RefSeq" id="WP_254092309.1">
    <property type="nucleotide sequence ID" value="NZ_JAHESC010000035.1"/>
</dbReference>
<dbReference type="Pfam" id="PF18962">
    <property type="entry name" value="Por_Secre_tail"/>
    <property type="match status" value="1"/>
</dbReference>
<sequence>MHRVKRRMQNGALWLIALLFAMAANARAQSPYISRVVEYFPAPGQFTNTAAWGTPAKAQSLIGGLAGGISLGGFGGYIVVGFDHRIDNHPDNPYGVDFTVFGNPLATAQNFVIWSEPGAVSVMKDENGNGLADDTWYELAGSDYYFSSTVRNYQITYTNPKQVNAADVPWADNQGRVGYILKNDYHFQPYYPQAAPFPGVDQRQITFAGNKIKGYVDRSDPSYIQAYKRGFGYADNALAAPGSHVVPDNPYTPAIEGAGGDAFDIDWAIDANGDHIHLDGIDFIRIYTAQNDDAGWLGEVSTEIRGIADVAPDIRIQGELDQVVMADIPRKVRENMQIPLEAYAFHKGILQADAAIIFSVDKDAVAGIDPGMLVTKGSGRVTITAALKANPAVKTQTTIDIVSPKAIKIVTTGQAIRRHARAAISATVLDQNGTEIAGVALAWRTSDASVLDIGTQGEQIVMRGKSEGIAWLIVSANDIPNLKDSVLIQVLPEAETRLVYLTIKDKDGLVISRRQVAVNNFDLNAYVDHRSEDYGIDKVNGVTVAHAIAQLFTNEDFASDLRFRDDDKGGGRLYLWRVPKGDASGISYVYGYGGTMEYTFDKAWFVRVNERTYVNGLHNVPVSEGDEIIVYPVERIGVPWLFIKIHSDKDTVDVEAPVALTVIRFEQSINPDRTVNTLSSDAVADARVSVNGRAYPNDSASAKTDELGKVIVTFSSRGTKNITVAGEACVVVVRSDIPVGIGDESEQDLAIYPNPFQSYLRLEGAGTNAGYTLMTLSGAVQQSGRMSNETTLSTAALPAGMYLLRIETGAAIHYVKLVKQ</sequence>
<evidence type="ECO:0000313" key="4">
    <source>
        <dbReference type="Proteomes" id="UP001319180"/>
    </source>
</evidence>
<evidence type="ECO:0000259" key="2">
    <source>
        <dbReference type="Pfam" id="PF18962"/>
    </source>
</evidence>
<dbReference type="Proteomes" id="UP001319180">
    <property type="component" value="Unassembled WGS sequence"/>
</dbReference>